<dbReference type="SUPFAM" id="SSF53448">
    <property type="entry name" value="Nucleotide-diphospho-sugar transferases"/>
    <property type="match status" value="1"/>
</dbReference>
<accession>A0A6M4JPS2</accession>
<dbReference type="EMBL" id="CP052842">
    <property type="protein sequence ID" value="QJP90254.1"/>
    <property type="molecule type" value="Genomic_DNA"/>
</dbReference>
<evidence type="ECO:0000313" key="3">
    <source>
        <dbReference type="EMBL" id="QJP90254.1"/>
    </source>
</evidence>
<keyword evidence="3" id="KW-0808">Transferase</keyword>
<feature type="domain" description="Glycosyltransferase 2-like" evidence="2">
    <location>
        <begin position="3"/>
        <end position="169"/>
    </location>
</feature>
<protein>
    <submittedName>
        <fullName evidence="3">Glycosyltransferase family 2 protein</fullName>
    </submittedName>
</protein>
<dbReference type="AlphaFoldDB" id="A0A6M4JPS2"/>
<comment type="similarity">
    <text evidence="1">Belongs to the glycosyltransferase 2 family.</text>
</comment>
<dbReference type="PANTHER" id="PTHR22916:SF3">
    <property type="entry name" value="UDP-GLCNAC:BETAGAL BETA-1,3-N-ACETYLGLUCOSAMINYLTRANSFERASE-LIKE PROTEIN 1"/>
    <property type="match status" value="1"/>
</dbReference>
<reference evidence="3" key="1">
    <citation type="submission" date="2020-04" db="EMBL/GenBank/DDBJ databases">
        <title>Phage recombination drives evolution of spore-forming Bacilli.</title>
        <authorList>
            <person name="Dragos A."/>
            <person name="Kovacs A.T."/>
        </authorList>
    </citation>
    <scope>NUCLEOTIDE SEQUENCE</scope>
    <source>
        <strain evidence="3">168</strain>
    </source>
</reference>
<dbReference type="OrthoDB" id="396512at2"/>
<sequence length="446" mass="53148">MFSIIIPIYNSENYLRYSIESVLNQSIGFKENIELILIDDGSVDSSPQICESFKNLYPNNIKIMKIENSGPSAARNCGLSNVSERSKFIGFLDSDDAFSQNALQSVYDFFCDSEHVNIAVLPVYYTGEKEGGHKLNNRFEKGTRVINILNDYKAIHFYIGGTFYRRHTLTSTVLFDESIKFWEDAIFFNQLLLKEKRYGAVAEGKYFYRKRKEQDSLVDRSWFNKKRYTYLLNECYMTLLMDSFNKYDIVLPYLQFLIVYHIKLFLYPNYRDVYKSVLDQQEQRVFVDDFIKVLKFIDPQFIKEQDMPMYYKEFMFHLLKENTEALENIKKERVLHSSCTVTSAKIKGLRLELTGHFINQYYEMKENDRIYIKYFKRLKKCKRKELKKTIEVWGYKLRDFRYAGFVVEIPIWAFAFDFVLKTPNDSLELNHVNIFKSLLTRVFKKR</sequence>
<name>A0A6M4JPS2_BACSU</name>
<dbReference type="InterPro" id="IPR029044">
    <property type="entry name" value="Nucleotide-diphossugar_trans"/>
</dbReference>
<dbReference type="GO" id="GO:0016758">
    <property type="term" value="F:hexosyltransferase activity"/>
    <property type="evidence" value="ECO:0007669"/>
    <property type="project" value="UniProtKB-ARBA"/>
</dbReference>
<dbReference type="KEGG" id="bsu:BSU35690"/>
<dbReference type="Gene3D" id="3.90.550.10">
    <property type="entry name" value="Spore Coat Polysaccharide Biosynthesis Protein SpsA, Chain A"/>
    <property type="match status" value="1"/>
</dbReference>
<dbReference type="Pfam" id="PF00535">
    <property type="entry name" value="Glycos_transf_2"/>
    <property type="match status" value="1"/>
</dbReference>
<gene>
    <name evidence="3" type="ORF">HIR78_20520</name>
</gene>
<dbReference type="SMR" id="A0A6M4JPS2"/>
<dbReference type="CDD" id="cd00761">
    <property type="entry name" value="Glyco_tranf_GTA_type"/>
    <property type="match status" value="1"/>
</dbReference>
<dbReference type="InterPro" id="IPR001173">
    <property type="entry name" value="Glyco_trans_2-like"/>
</dbReference>
<organism evidence="3">
    <name type="scientific">Bacillus subtilis (strain 168)</name>
    <dbReference type="NCBI Taxonomy" id="224308"/>
    <lineage>
        <taxon>Bacteria</taxon>
        <taxon>Bacillati</taxon>
        <taxon>Bacillota</taxon>
        <taxon>Bacilli</taxon>
        <taxon>Bacillales</taxon>
        <taxon>Bacillaceae</taxon>
        <taxon>Bacillus</taxon>
    </lineage>
</organism>
<proteinExistence type="inferred from homology"/>
<evidence type="ECO:0000259" key="2">
    <source>
        <dbReference type="Pfam" id="PF00535"/>
    </source>
</evidence>
<dbReference type="RefSeq" id="WP_009968267.1">
    <property type="nucleotide sequence ID" value="NZ_CM000487.1"/>
</dbReference>
<evidence type="ECO:0000256" key="1">
    <source>
        <dbReference type="ARBA" id="ARBA00006739"/>
    </source>
</evidence>
<dbReference type="PANTHER" id="PTHR22916">
    <property type="entry name" value="GLYCOSYLTRANSFERASE"/>
    <property type="match status" value="1"/>
</dbReference>